<dbReference type="Proteomes" id="UP000460412">
    <property type="component" value="Unassembled WGS sequence"/>
</dbReference>
<comment type="caution">
    <text evidence="3">The sequence shown here is derived from an EMBL/GenBank/DDBJ whole genome shotgun (WGS) entry which is preliminary data.</text>
</comment>
<dbReference type="EMBL" id="WUQX01000001">
    <property type="protein sequence ID" value="MXP78165.1"/>
    <property type="molecule type" value="Genomic_DNA"/>
</dbReference>
<protein>
    <submittedName>
        <fullName evidence="3">Uncharacterized protein</fullName>
    </submittedName>
</protein>
<evidence type="ECO:0000256" key="1">
    <source>
        <dbReference type="SAM" id="MobiDB-lite"/>
    </source>
</evidence>
<proteinExistence type="predicted"/>
<dbReference type="AlphaFoldDB" id="A0A7X3MKQ7"/>
<feature type="region of interest" description="Disordered" evidence="1">
    <location>
        <begin position="199"/>
        <end position="220"/>
    </location>
</feature>
<feature type="chain" id="PRO_5030747806" evidence="2">
    <location>
        <begin position="26"/>
        <end position="220"/>
    </location>
</feature>
<dbReference type="RefSeq" id="WP_159754405.1">
    <property type="nucleotide sequence ID" value="NZ_CASSPE010000006.1"/>
</dbReference>
<name>A0A7X3MKQ7_9FIRM</name>
<organism evidence="3 4">
    <name type="scientific">Sporofaciens musculi</name>
    <dbReference type="NCBI Taxonomy" id="2681861"/>
    <lineage>
        <taxon>Bacteria</taxon>
        <taxon>Bacillati</taxon>
        <taxon>Bacillota</taxon>
        <taxon>Clostridia</taxon>
        <taxon>Lachnospirales</taxon>
        <taxon>Lachnospiraceae</taxon>
        <taxon>Sporofaciens</taxon>
    </lineage>
</organism>
<keyword evidence="2" id="KW-0732">Signal</keyword>
<gene>
    <name evidence="3" type="ORF">GN277_23245</name>
</gene>
<feature type="signal peptide" evidence="2">
    <location>
        <begin position="1"/>
        <end position="25"/>
    </location>
</feature>
<evidence type="ECO:0000313" key="3">
    <source>
        <dbReference type="EMBL" id="MXP78165.1"/>
    </source>
</evidence>
<evidence type="ECO:0000313" key="4">
    <source>
        <dbReference type="Proteomes" id="UP000460412"/>
    </source>
</evidence>
<sequence>MKMKKLVAMLTAGVLCLGMSVTAFAAGSVTDDDIVAGTDANGNKVVEIPSWDEMSDAQKAQYKEAAAHFATPEEAATTLKNLGYELPKDSEVVVLGVDEYTGLNGGQIAPGTEINFNLSRLENVANGKQQLRAGDQVTLVHATWVNGKLTWEVKRATVKWDAAAGIFYATVTMDSLSPIAFVEVMQNGDVIAFNSNGEVVSSTTSTGSRTTVRTSPRTGE</sequence>
<accession>A0A7X3MKQ7</accession>
<reference evidence="3 4" key="1">
    <citation type="submission" date="2019-12" db="EMBL/GenBank/DDBJ databases">
        <title>Sporaefaciens musculi gen. nov., sp. nov., a novel bacterium isolated from the caecum of an obese mouse.</title>
        <authorList>
            <person name="Rasmussen T.S."/>
            <person name="Streidl T."/>
            <person name="Hitch T.C.A."/>
            <person name="Wortmann E."/>
            <person name="Deptula P."/>
            <person name="Hansen M."/>
            <person name="Nielsen D.S."/>
            <person name="Clavel T."/>
            <person name="Vogensen F.K."/>
        </authorList>
    </citation>
    <scope>NUCLEOTIDE SEQUENCE [LARGE SCALE GENOMIC DNA]</scope>
    <source>
        <strain evidence="3 4">WCA-9-b2</strain>
    </source>
</reference>
<keyword evidence="4" id="KW-1185">Reference proteome</keyword>
<evidence type="ECO:0000256" key="2">
    <source>
        <dbReference type="SAM" id="SignalP"/>
    </source>
</evidence>